<evidence type="ECO:0000313" key="4">
    <source>
        <dbReference type="Proteomes" id="UP000013827"/>
    </source>
</evidence>
<reference evidence="4" key="1">
    <citation type="journal article" date="2013" name="Nature">
        <title>Pan genome of the phytoplankton Emiliania underpins its global distribution.</title>
        <authorList>
            <person name="Read B.A."/>
            <person name="Kegel J."/>
            <person name="Klute M.J."/>
            <person name="Kuo A."/>
            <person name="Lefebvre S.C."/>
            <person name="Maumus F."/>
            <person name="Mayer C."/>
            <person name="Miller J."/>
            <person name="Monier A."/>
            <person name="Salamov A."/>
            <person name="Young J."/>
            <person name="Aguilar M."/>
            <person name="Claverie J.M."/>
            <person name="Frickenhaus S."/>
            <person name="Gonzalez K."/>
            <person name="Herman E.K."/>
            <person name="Lin Y.C."/>
            <person name="Napier J."/>
            <person name="Ogata H."/>
            <person name="Sarno A.F."/>
            <person name="Shmutz J."/>
            <person name="Schroeder D."/>
            <person name="de Vargas C."/>
            <person name="Verret F."/>
            <person name="von Dassow P."/>
            <person name="Valentin K."/>
            <person name="Van de Peer Y."/>
            <person name="Wheeler G."/>
            <person name="Dacks J.B."/>
            <person name="Delwiche C.F."/>
            <person name="Dyhrman S.T."/>
            <person name="Glockner G."/>
            <person name="John U."/>
            <person name="Richards T."/>
            <person name="Worden A.Z."/>
            <person name="Zhang X."/>
            <person name="Grigoriev I.V."/>
            <person name="Allen A.E."/>
            <person name="Bidle K."/>
            <person name="Borodovsky M."/>
            <person name="Bowler C."/>
            <person name="Brownlee C."/>
            <person name="Cock J.M."/>
            <person name="Elias M."/>
            <person name="Gladyshev V.N."/>
            <person name="Groth M."/>
            <person name="Guda C."/>
            <person name="Hadaegh A."/>
            <person name="Iglesias-Rodriguez M.D."/>
            <person name="Jenkins J."/>
            <person name="Jones B.M."/>
            <person name="Lawson T."/>
            <person name="Leese F."/>
            <person name="Lindquist E."/>
            <person name="Lobanov A."/>
            <person name="Lomsadze A."/>
            <person name="Malik S.B."/>
            <person name="Marsh M.E."/>
            <person name="Mackinder L."/>
            <person name="Mock T."/>
            <person name="Mueller-Roeber B."/>
            <person name="Pagarete A."/>
            <person name="Parker M."/>
            <person name="Probert I."/>
            <person name="Quesneville H."/>
            <person name="Raines C."/>
            <person name="Rensing S.A."/>
            <person name="Riano-Pachon D.M."/>
            <person name="Richier S."/>
            <person name="Rokitta S."/>
            <person name="Shiraiwa Y."/>
            <person name="Soanes D.M."/>
            <person name="van der Giezen M."/>
            <person name="Wahlund T.M."/>
            <person name="Williams B."/>
            <person name="Wilson W."/>
            <person name="Wolfe G."/>
            <person name="Wurch L.L."/>
        </authorList>
    </citation>
    <scope>NUCLEOTIDE SEQUENCE</scope>
</reference>
<evidence type="ECO:0000256" key="1">
    <source>
        <dbReference type="ARBA" id="ARBA00022737"/>
    </source>
</evidence>
<evidence type="ECO:0000313" key="3">
    <source>
        <dbReference type="EnsemblProtists" id="EOD14295"/>
    </source>
</evidence>
<dbReference type="GeneID" id="17260444"/>
<keyword evidence="4" id="KW-1185">Reference proteome</keyword>
<dbReference type="KEGG" id="ehx:EMIHUDRAFT_470628"/>
<sequence length="485" mass="51039">MTLLDGARLHLYASLVGLACYLNAPACDFVFDDAFAVVSNADVQPGAPLLPLWSHDFWGKALHLDDSHKSYRPLTVLSFRAHSWWSGEAPEPSALHGANAIIHAAVCAGVTQLIVRAWRGHASRRRRRALLGALWFAAHPLHVEAVTGVVGRAELLCALCCLGANACHAWAAGLTPRGCSAWRRGASARRLACAAATLGCIAGAVLCKETGIVIAPILIAQEVLVLLPARGAAGVVGSSARICALALFVAAYLVGRILLMTPPGEPLSWGAASLADSLLIRKAENPLLFLESRLAWWLSVGWIQAVYTALLLAPSSLCIEYFSLAATMLASEWFAVTCLRHVGALQSGQHICDMMRKQSVMQARQKLWPHGRKVGSSKMSIQTVQRSSAARASMLFGASCVGGCERATASPPEAGPSLSPHTSRSSWTHAFGNSGCAAAACTGGGCDGGGGDSDGRGRGVCGDIRTAHSSRCLLKARGWRGDSPL</sequence>
<name>A0A0D3ISR0_EMIH1</name>
<evidence type="ECO:0000256" key="2">
    <source>
        <dbReference type="ARBA" id="ARBA00022803"/>
    </source>
</evidence>
<dbReference type="GO" id="GO:0005783">
    <property type="term" value="C:endoplasmic reticulum"/>
    <property type="evidence" value="ECO:0007669"/>
    <property type="project" value="TreeGrafter"/>
</dbReference>
<dbReference type="STRING" id="2903.R1DID9"/>
<dbReference type="GO" id="GO:0035269">
    <property type="term" value="P:protein O-linked glycosylation via mannose"/>
    <property type="evidence" value="ECO:0007669"/>
    <property type="project" value="TreeGrafter"/>
</dbReference>
<organism evidence="3 4">
    <name type="scientific">Emiliania huxleyi (strain CCMP1516)</name>
    <dbReference type="NCBI Taxonomy" id="280463"/>
    <lineage>
        <taxon>Eukaryota</taxon>
        <taxon>Haptista</taxon>
        <taxon>Haptophyta</taxon>
        <taxon>Prymnesiophyceae</taxon>
        <taxon>Isochrysidales</taxon>
        <taxon>Noelaerhabdaceae</taxon>
        <taxon>Emiliania</taxon>
    </lineage>
</organism>
<dbReference type="GO" id="GO:0000030">
    <property type="term" value="F:mannosyltransferase activity"/>
    <property type="evidence" value="ECO:0007669"/>
    <property type="project" value="TreeGrafter"/>
</dbReference>
<keyword evidence="1" id="KW-0677">Repeat</keyword>
<dbReference type="EnsemblProtists" id="EOD14295">
    <property type="protein sequence ID" value="EOD14295"/>
    <property type="gene ID" value="EMIHUDRAFT_470628"/>
</dbReference>
<accession>A0A0D3ISR0</accession>
<dbReference type="PANTHER" id="PTHR44227:SF3">
    <property type="entry name" value="PROTEIN O-MANNOSYL-TRANSFERASE TMTC4"/>
    <property type="match status" value="1"/>
</dbReference>
<dbReference type="GO" id="GO:0030968">
    <property type="term" value="P:endoplasmic reticulum unfolded protein response"/>
    <property type="evidence" value="ECO:0007669"/>
    <property type="project" value="TreeGrafter"/>
</dbReference>
<dbReference type="eggNOG" id="KOG1124">
    <property type="taxonomic scope" value="Eukaryota"/>
</dbReference>
<dbReference type="AlphaFoldDB" id="A0A0D3ISR0"/>
<dbReference type="Proteomes" id="UP000013827">
    <property type="component" value="Unassembled WGS sequence"/>
</dbReference>
<proteinExistence type="predicted"/>
<dbReference type="PANTHER" id="PTHR44227">
    <property type="match status" value="1"/>
</dbReference>
<dbReference type="HOGENOM" id="CLU_563145_0_0_1"/>
<dbReference type="PaxDb" id="2903-EOD14295"/>
<reference evidence="3" key="2">
    <citation type="submission" date="2024-10" db="UniProtKB">
        <authorList>
            <consortium name="EnsemblProtists"/>
        </authorList>
    </citation>
    <scope>IDENTIFICATION</scope>
</reference>
<keyword evidence="2" id="KW-0802">TPR repeat</keyword>
<evidence type="ECO:0008006" key="5">
    <source>
        <dbReference type="Google" id="ProtNLM"/>
    </source>
</evidence>
<dbReference type="InterPro" id="IPR052346">
    <property type="entry name" value="O-mannosyl-transferase_TMTC"/>
</dbReference>
<protein>
    <recommendedName>
        <fullName evidence="5">DUF1736 domain-containing protein</fullName>
    </recommendedName>
</protein>
<dbReference type="RefSeq" id="XP_005766724.1">
    <property type="nucleotide sequence ID" value="XM_005766667.1"/>
</dbReference>